<evidence type="ECO:0000259" key="1">
    <source>
        <dbReference type="SMART" id="SM00382"/>
    </source>
</evidence>
<sequence length="440" mass="47647">MAGKSQIVHSVNCAEGQAYIQFRADGPTYARSMVALDRNTLIKVAGLLGHKFVGKSPLSYTAYELREVCRKIMGERTDTVFAGVRPTITVTPPVVTQPSPVIRTTEPVRVTPSGVEDALRNVITEAMSAYTESGVDKEVVNGIVSDAIAKHAESVKVQIDNLTRVIRESKPEVVQIDLSGGVTRKVEGRTHFMFPKVLKVVNAGLSPWITGTAGVGKTMLAEQIAHALGLEYSPESFCSQSSKSEIKGYKDGHGLYQSVEFRQRFEHGGVYLLDEIDAANPNILLTLNSALSNGWMMFPDGKVKRHEKFVAIASANTYGNGATAEYVGRQVIDGSTLNRFVKMDMQIDEVMEAGIVGDLSVDADAGRSWLNIVRKARANVSHHGLKVIVSPRDSYHGAKLLNAGFTFQECVPMTFASGLKPEQHAKVMEGVTVPAGGAKL</sequence>
<dbReference type="GO" id="GO:0005524">
    <property type="term" value="F:ATP binding"/>
    <property type="evidence" value="ECO:0007669"/>
    <property type="project" value="InterPro"/>
</dbReference>
<dbReference type="InterPro" id="IPR003593">
    <property type="entry name" value="AAA+_ATPase"/>
</dbReference>
<gene>
    <name evidence="2" type="ORF">UFOVP355_25</name>
    <name evidence="3" type="ORF">UFOVP677_25</name>
</gene>
<evidence type="ECO:0000313" key="2">
    <source>
        <dbReference type="EMBL" id="CAB4139868.1"/>
    </source>
</evidence>
<dbReference type="Pfam" id="PF07728">
    <property type="entry name" value="AAA_5"/>
    <property type="match status" value="1"/>
</dbReference>
<protein>
    <submittedName>
        <fullName evidence="3">ATPase-like protein</fullName>
    </submittedName>
</protein>
<accession>A0A6J5NI63</accession>
<dbReference type="CDD" id="cd00009">
    <property type="entry name" value="AAA"/>
    <property type="match status" value="1"/>
</dbReference>
<evidence type="ECO:0000313" key="3">
    <source>
        <dbReference type="EMBL" id="CAB4156895.1"/>
    </source>
</evidence>
<name>A0A6J5NI63_9CAUD</name>
<dbReference type="Gene3D" id="3.40.50.300">
    <property type="entry name" value="P-loop containing nucleotide triphosphate hydrolases"/>
    <property type="match status" value="1"/>
</dbReference>
<dbReference type="EMBL" id="LR796366">
    <property type="protein sequence ID" value="CAB4139868.1"/>
    <property type="molecule type" value="Genomic_DNA"/>
</dbReference>
<dbReference type="EMBL" id="LR796647">
    <property type="protein sequence ID" value="CAB4156895.1"/>
    <property type="molecule type" value="Genomic_DNA"/>
</dbReference>
<dbReference type="InterPro" id="IPR027417">
    <property type="entry name" value="P-loop_NTPase"/>
</dbReference>
<proteinExistence type="predicted"/>
<organism evidence="3">
    <name type="scientific">uncultured Caudovirales phage</name>
    <dbReference type="NCBI Taxonomy" id="2100421"/>
    <lineage>
        <taxon>Viruses</taxon>
        <taxon>Duplodnaviria</taxon>
        <taxon>Heunggongvirae</taxon>
        <taxon>Uroviricota</taxon>
        <taxon>Caudoviricetes</taxon>
        <taxon>Peduoviridae</taxon>
        <taxon>Maltschvirus</taxon>
        <taxon>Maltschvirus maltsch</taxon>
    </lineage>
</organism>
<dbReference type="GO" id="GO:0016887">
    <property type="term" value="F:ATP hydrolysis activity"/>
    <property type="evidence" value="ECO:0007669"/>
    <property type="project" value="InterPro"/>
</dbReference>
<dbReference type="SUPFAM" id="SSF52540">
    <property type="entry name" value="P-loop containing nucleoside triphosphate hydrolases"/>
    <property type="match status" value="1"/>
</dbReference>
<feature type="domain" description="AAA+ ATPase" evidence="1">
    <location>
        <begin position="203"/>
        <end position="337"/>
    </location>
</feature>
<dbReference type="InterPro" id="IPR011704">
    <property type="entry name" value="ATPase_dyneun-rel_AAA"/>
</dbReference>
<dbReference type="SMART" id="SM00382">
    <property type="entry name" value="AAA"/>
    <property type="match status" value="1"/>
</dbReference>
<reference evidence="3" key="1">
    <citation type="submission" date="2020-04" db="EMBL/GenBank/DDBJ databases">
        <authorList>
            <person name="Chiriac C."/>
            <person name="Salcher M."/>
            <person name="Ghai R."/>
            <person name="Kavagutti S V."/>
        </authorList>
    </citation>
    <scope>NUCLEOTIDE SEQUENCE</scope>
</reference>